<evidence type="ECO:0000313" key="9">
    <source>
        <dbReference type="EMBL" id="MEC4175943.1"/>
    </source>
</evidence>
<keyword evidence="10" id="KW-1185">Reference proteome</keyword>
<keyword evidence="5 7" id="KW-0687">Ribonucleoprotein</keyword>
<organism evidence="9 10">
    <name type="scientific">Adlercreutzia wanghongyangiae</name>
    <dbReference type="NCBI Taxonomy" id="3111451"/>
    <lineage>
        <taxon>Bacteria</taxon>
        <taxon>Bacillati</taxon>
        <taxon>Actinomycetota</taxon>
        <taxon>Coriobacteriia</taxon>
        <taxon>Eggerthellales</taxon>
        <taxon>Eggerthellaceae</taxon>
        <taxon>Adlercreutzia</taxon>
    </lineage>
</organism>
<evidence type="ECO:0000313" key="10">
    <source>
        <dbReference type="Proteomes" id="UP001349994"/>
    </source>
</evidence>
<evidence type="ECO:0000256" key="2">
    <source>
        <dbReference type="ARBA" id="ARBA00022730"/>
    </source>
</evidence>
<feature type="compositionally biased region" description="Acidic residues" evidence="8">
    <location>
        <begin position="164"/>
        <end position="180"/>
    </location>
</feature>
<keyword evidence="2 7" id="KW-0699">rRNA-binding</keyword>
<keyword evidence="4 7" id="KW-0689">Ribosomal protein</keyword>
<dbReference type="Gene3D" id="1.20.58.110">
    <property type="entry name" value="Ribosomal protein S20"/>
    <property type="match status" value="1"/>
</dbReference>
<comment type="caution">
    <text evidence="9">The sequence shown here is derived from an EMBL/GenBank/DDBJ whole genome shotgun (WGS) entry which is preliminary data.</text>
</comment>
<proteinExistence type="inferred from homology"/>
<feature type="compositionally biased region" description="Basic and acidic residues" evidence="8">
    <location>
        <begin position="12"/>
        <end position="28"/>
    </location>
</feature>
<evidence type="ECO:0000256" key="3">
    <source>
        <dbReference type="ARBA" id="ARBA00022884"/>
    </source>
</evidence>
<dbReference type="GO" id="GO:0005840">
    <property type="term" value="C:ribosome"/>
    <property type="evidence" value="ECO:0007669"/>
    <property type="project" value="UniProtKB-KW"/>
</dbReference>
<feature type="compositionally biased region" description="Basic and acidic residues" evidence="8">
    <location>
        <begin position="124"/>
        <end position="157"/>
    </location>
</feature>
<feature type="region of interest" description="Disordered" evidence="8">
    <location>
        <begin position="1"/>
        <end position="28"/>
    </location>
</feature>
<dbReference type="InterPro" id="IPR036510">
    <property type="entry name" value="Ribosomal_bS20_sf"/>
</dbReference>
<dbReference type="RefSeq" id="WP_326424597.1">
    <property type="nucleotide sequence ID" value="NZ_JAYMFF010000009.1"/>
</dbReference>
<evidence type="ECO:0000256" key="5">
    <source>
        <dbReference type="ARBA" id="ARBA00023274"/>
    </source>
</evidence>
<evidence type="ECO:0000256" key="7">
    <source>
        <dbReference type="HAMAP-Rule" id="MF_00500"/>
    </source>
</evidence>
<comment type="function">
    <text evidence="7">Binds directly to 16S ribosomal RNA.</text>
</comment>
<dbReference type="PANTHER" id="PTHR33398:SF1">
    <property type="entry name" value="SMALL RIBOSOMAL SUBUNIT PROTEIN BS20C"/>
    <property type="match status" value="1"/>
</dbReference>
<evidence type="ECO:0000256" key="4">
    <source>
        <dbReference type="ARBA" id="ARBA00022980"/>
    </source>
</evidence>
<reference evidence="9 10" key="1">
    <citation type="submission" date="2024-01" db="EMBL/GenBank/DDBJ databases">
        <title>novel species in genus Adlercreutzia.</title>
        <authorList>
            <person name="Liu X."/>
        </authorList>
    </citation>
    <scope>NUCLEOTIDE SEQUENCE [LARGE SCALE GENOMIC DNA]</scope>
    <source>
        <strain evidence="9 10">R7</strain>
    </source>
</reference>
<name>A0ABU6IHL7_9ACTN</name>
<dbReference type="Proteomes" id="UP001349994">
    <property type="component" value="Unassembled WGS sequence"/>
</dbReference>
<dbReference type="SUPFAM" id="SSF46992">
    <property type="entry name" value="Ribosomal protein S20"/>
    <property type="match status" value="1"/>
</dbReference>
<accession>A0ABU6IHL7</accession>
<evidence type="ECO:0000256" key="1">
    <source>
        <dbReference type="ARBA" id="ARBA00007634"/>
    </source>
</evidence>
<feature type="region of interest" description="Disordered" evidence="8">
    <location>
        <begin position="98"/>
        <end position="180"/>
    </location>
</feature>
<evidence type="ECO:0000256" key="6">
    <source>
        <dbReference type="ARBA" id="ARBA00035136"/>
    </source>
</evidence>
<dbReference type="InterPro" id="IPR002583">
    <property type="entry name" value="Ribosomal_bS20"/>
</dbReference>
<gene>
    <name evidence="7 9" type="primary">rpsT</name>
    <name evidence="9" type="ORF">VIN30_05735</name>
</gene>
<evidence type="ECO:0000256" key="8">
    <source>
        <dbReference type="SAM" id="MobiDB-lite"/>
    </source>
</evidence>
<dbReference type="HAMAP" id="MF_00500">
    <property type="entry name" value="Ribosomal_bS20"/>
    <property type="match status" value="1"/>
</dbReference>
<dbReference type="EMBL" id="JAYMFF010000009">
    <property type="protein sequence ID" value="MEC4175943.1"/>
    <property type="molecule type" value="Genomic_DNA"/>
</dbReference>
<dbReference type="Pfam" id="PF01649">
    <property type="entry name" value="Ribosomal_S20p"/>
    <property type="match status" value="1"/>
</dbReference>
<protein>
    <recommendedName>
        <fullName evidence="6 7">Small ribosomal subunit protein bS20</fullName>
    </recommendedName>
</protein>
<dbReference type="PANTHER" id="PTHR33398">
    <property type="entry name" value="30S RIBOSOMAL PROTEIN S20"/>
    <property type="match status" value="1"/>
</dbReference>
<keyword evidence="3 7" id="KW-0694">RNA-binding</keyword>
<dbReference type="NCBIfam" id="TIGR00029">
    <property type="entry name" value="S20"/>
    <property type="match status" value="1"/>
</dbReference>
<sequence length="180" mass="19099">MANIKSQKKRILTNEKSRMRNRAVKSELKTATRRVKDAVAAGDGKAAYAFACEACRLMDKAASKGVIHKNQAANRKSGIMRLANTVVTAEDIAAYEKAAPKAQKTGSKKAEAKAARKAAMAEASAEKAKRREKQLKEEKKAAERKAKEAEEAAKAEAEAAAAEAAEEAAADEAPAEGAAE</sequence>
<comment type="similarity">
    <text evidence="1 7">Belongs to the bacterial ribosomal protein bS20 family.</text>
</comment>
<feature type="compositionally biased region" description="Basic residues" evidence="8">
    <location>
        <begin position="1"/>
        <end position="11"/>
    </location>
</feature>